<keyword evidence="3" id="KW-1185">Reference proteome</keyword>
<dbReference type="EMBL" id="JAGMUV010000001">
    <property type="protein sequence ID" value="KAH7176932.1"/>
    <property type="molecule type" value="Genomic_DNA"/>
</dbReference>
<feature type="region of interest" description="Disordered" evidence="1">
    <location>
        <begin position="185"/>
        <end position="225"/>
    </location>
</feature>
<sequence length="225" mass="24779">MKESRWWRFHLGKAYRRRIQDVVQLRQPLSCYVNSFLVGLAPALRKQFPPRNIPSCPNTSPIVAAYDGDGDNEGKSHSRDDSAYHVNTGTPQMLPSLLLLLLLIYDAVAHDTQTPTKRKRRNAYVEHIRIPPTSAQPWLTSSGPDGALSARSLRPLASPSSSSAPYLCACTSSCPSCSHLLPHPLPPTEPPNEPQTPPNESQTPPNEPYTSSAGYGRIPERPCCC</sequence>
<gene>
    <name evidence="2" type="ORF">EDB81DRAFT_898427</name>
</gene>
<organism evidence="2 3">
    <name type="scientific">Dactylonectria macrodidyma</name>
    <dbReference type="NCBI Taxonomy" id="307937"/>
    <lineage>
        <taxon>Eukaryota</taxon>
        <taxon>Fungi</taxon>
        <taxon>Dikarya</taxon>
        <taxon>Ascomycota</taxon>
        <taxon>Pezizomycotina</taxon>
        <taxon>Sordariomycetes</taxon>
        <taxon>Hypocreomycetidae</taxon>
        <taxon>Hypocreales</taxon>
        <taxon>Nectriaceae</taxon>
        <taxon>Dactylonectria</taxon>
    </lineage>
</organism>
<feature type="compositionally biased region" description="Pro residues" evidence="1">
    <location>
        <begin position="185"/>
        <end position="197"/>
    </location>
</feature>
<comment type="caution">
    <text evidence="2">The sequence shown here is derived from an EMBL/GenBank/DDBJ whole genome shotgun (WGS) entry which is preliminary data.</text>
</comment>
<dbReference type="Proteomes" id="UP000738349">
    <property type="component" value="Unassembled WGS sequence"/>
</dbReference>
<evidence type="ECO:0000313" key="3">
    <source>
        <dbReference type="Proteomes" id="UP000738349"/>
    </source>
</evidence>
<reference evidence="2" key="1">
    <citation type="journal article" date="2021" name="Nat. Commun.">
        <title>Genetic determinants of endophytism in the Arabidopsis root mycobiome.</title>
        <authorList>
            <person name="Mesny F."/>
            <person name="Miyauchi S."/>
            <person name="Thiergart T."/>
            <person name="Pickel B."/>
            <person name="Atanasova L."/>
            <person name="Karlsson M."/>
            <person name="Huettel B."/>
            <person name="Barry K.W."/>
            <person name="Haridas S."/>
            <person name="Chen C."/>
            <person name="Bauer D."/>
            <person name="Andreopoulos W."/>
            <person name="Pangilinan J."/>
            <person name="LaButti K."/>
            <person name="Riley R."/>
            <person name="Lipzen A."/>
            <person name="Clum A."/>
            <person name="Drula E."/>
            <person name="Henrissat B."/>
            <person name="Kohler A."/>
            <person name="Grigoriev I.V."/>
            <person name="Martin F.M."/>
            <person name="Hacquard S."/>
        </authorList>
    </citation>
    <scope>NUCLEOTIDE SEQUENCE</scope>
    <source>
        <strain evidence="2">MPI-CAGE-AT-0147</strain>
    </source>
</reference>
<protein>
    <submittedName>
        <fullName evidence="2">Uncharacterized protein</fullName>
    </submittedName>
</protein>
<evidence type="ECO:0000313" key="2">
    <source>
        <dbReference type="EMBL" id="KAH7176932.1"/>
    </source>
</evidence>
<dbReference type="AlphaFoldDB" id="A0A9P9FVC0"/>
<evidence type="ECO:0000256" key="1">
    <source>
        <dbReference type="SAM" id="MobiDB-lite"/>
    </source>
</evidence>
<proteinExistence type="predicted"/>
<name>A0A9P9FVC0_9HYPO</name>
<accession>A0A9P9FVC0</accession>